<protein>
    <recommendedName>
        <fullName evidence="4">Tetratricopeptide repeat protein</fullName>
    </recommendedName>
</protein>
<gene>
    <name evidence="2" type="ORF">AAV94_14225</name>
</gene>
<dbReference type="OrthoDB" id="8895978at2"/>
<dbReference type="SUPFAM" id="SSF48452">
    <property type="entry name" value="TPR-like"/>
    <property type="match status" value="1"/>
</dbReference>
<feature type="region of interest" description="Disordered" evidence="1">
    <location>
        <begin position="238"/>
        <end position="267"/>
    </location>
</feature>
<sequence length="267" mass="29841">MWDRIKQLWQKKKHKPTLSLSEAQQFALLDSASQALQQGHYEQAERAASQLVDSQVPAIATDAMRTLGLVYFRQQKYAQAWPVFEQLALRTDTISDWFNVVSSATLAGELQRGSAAFERAVKAHDASTETPALSIASMHHYYACALRDRGEHAMAFEHVQVLRALYEKLPQTDARLLELRGFPRLDAVLEMMTDVLAHSGDIPEAESWLRDFGSQLRGQAHSDIETAIQRLHHLAAQLHGPTPDAPPTPPRHAGGAPRVQDNDPRLD</sequence>
<organism evidence="2 3">
    <name type="scientific">Lampropedia cohaerens</name>
    <dbReference type="NCBI Taxonomy" id="1610491"/>
    <lineage>
        <taxon>Bacteria</taxon>
        <taxon>Pseudomonadati</taxon>
        <taxon>Pseudomonadota</taxon>
        <taxon>Betaproteobacteria</taxon>
        <taxon>Burkholderiales</taxon>
        <taxon>Comamonadaceae</taxon>
        <taxon>Lampropedia</taxon>
    </lineage>
</organism>
<keyword evidence="3" id="KW-1185">Reference proteome</keyword>
<dbReference type="Proteomes" id="UP000050580">
    <property type="component" value="Unassembled WGS sequence"/>
</dbReference>
<dbReference type="AlphaFoldDB" id="A0A0U1PWF4"/>
<comment type="caution">
    <text evidence="2">The sequence shown here is derived from an EMBL/GenBank/DDBJ whole genome shotgun (WGS) entry which is preliminary data.</text>
</comment>
<proteinExistence type="predicted"/>
<dbReference type="EMBL" id="LBNQ01000041">
    <property type="protein sequence ID" value="KKW66872.1"/>
    <property type="molecule type" value="Genomic_DNA"/>
</dbReference>
<dbReference type="STRING" id="1610491.AAV94_14225"/>
<evidence type="ECO:0000256" key="1">
    <source>
        <dbReference type="SAM" id="MobiDB-lite"/>
    </source>
</evidence>
<evidence type="ECO:0008006" key="4">
    <source>
        <dbReference type="Google" id="ProtNLM"/>
    </source>
</evidence>
<accession>A0A0U1PWF4</accession>
<reference evidence="2 3" key="1">
    <citation type="submission" date="2015-05" db="EMBL/GenBank/DDBJ databases">
        <title>Draft genome sequence of Lampropedia sp. CT6, isolated from the microbial mat of a hot water spring, located at Manikaran, India.</title>
        <authorList>
            <person name="Tripathi C."/>
            <person name="Rani P."/>
            <person name="Mahato N.K."/>
            <person name="Lal R."/>
        </authorList>
    </citation>
    <scope>NUCLEOTIDE SEQUENCE [LARGE SCALE GENOMIC DNA]</scope>
    <source>
        <strain evidence="2 3">CT6</strain>
    </source>
</reference>
<dbReference type="Gene3D" id="1.25.40.10">
    <property type="entry name" value="Tetratricopeptide repeat domain"/>
    <property type="match status" value="1"/>
</dbReference>
<dbReference type="Pfam" id="PF13432">
    <property type="entry name" value="TPR_16"/>
    <property type="match status" value="1"/>
</dbReference>
<evidence type="ECO:0000313" key="2">
    <source>
        <dbReference type="EMBL" id="KKW66872.1"/>
    </source>
</evidence>
<name>A0A0U1PWF4_9BURK</name>
<dbReference type="RefSeq" id="WP_046742846.1">
    <property type="nucleotide sequence ID" value="NZ_LBNQ01000041.1"/>
</dbReference>
<dbReference type="InterPro" id="IPR011990">
    <property type="entry name" value="TPR-like_helical_dom_sf"/>
</dbReference>
<evidence type="ECO:0000313" key="3">
    <source>
        <dbReference type="Proteomes" id="UP000050580"/>
    </source>
</evidence>